<dbReference type="Proteomes" id="UP000265489">
    <property type="component" value="Unassembled WGS sequence"/>
</dbReference>
<dbReference type="RefSeq" id="WP_118324293.1">
    <property type="nucleotide sequence ID" value="NZ_CATXNH010000004.1"/>
</dbReference>
<reference evidence="2 3" key="1">
    <citation type="submission" date="2018-08" db="EMBL/GenBank/DDBJ databases">
        <title>A genome reference for cultivated species of the human gut microbiota.</title>
        <authorList>
            <person name="Zou Y."/>
            <person name="Xue W."/>
            <person name="Luo G."/>
        </authorList>
    </citation>
    <scope>NUCLEOTIDE SEQUENCE [LARGE SCALE GENOMIC DNA]</scope>
    <source>
        <strain evidence="2 3">AF15-20</strain>
    </source>
</reference>
<dbReference type="Gene3D" id="1.10.10.10">
    <property type="entry name" value="Winged helix-like DNA-binding domain superfamily/Winged helix DNA-binding domain"/>
    <property type="match status" value="1"/>
</dbReference>
<dbReference type="EMBL" id="QRYQ01000001">
    <property type="protein sequence ID" value="RGU94059.1"/>
    <property type="molecule type" value="Genomic_DNA"/>
</dbReference>
<feature type="domain" description="RNA polymerase sigma factor 70 region 4 type 2" evidence="1">
    <location>
        <begin position="27"/>
        <end position="68"/>
    </location>
</feature>
<protein>
    <submittedName>
        <fullName evidence="2">Sigma-70 family RNA polymerase sigma factor</fullName>
    </submittedName>
</protein>
<evidence type="ECO:0000313" key="3">
    <source>
        <dbReference type="Proteomes" id="UP000265489"/>
    </source>
</evidence>
<dbReference type="AlphaFoldDB" id="A0A395WB96"/>
<gene>
    <name evidence="2" type="ORF">DWW32_00660</name>
</gene>
<dbReference type="GO" id="GO:0003677">
    <property type="term" value="F:DNA binding"/>
    <property type="evidence" value="ECO:0007669"/>
    <property type="project" value="InterPro"/>
</dbReference>
<name>A0A395WB96_9FIRM</name>
<dbReference type="InterPro" id="IPR036388">
    <property type="entry name" value="WH-like_DNA-bd_sf"/>
</dbReference>
<sequence length="77" mass="9088">MVYINKANRLKEIRPNDALILIKSVGLRKKYEQVLIMRYVYDMSCTEIADALCVEVQTIRNRVCKARKMFDKYVSNL</sequence>
<dbReference type="GO" id="GO:0016987">
    <property type="term" value="F:sigma factor activity"/>
    <property type="evidence" value="ECO:0007669"/>
    <property type="project" value="InterPro"/>
</dbReference>
<evidence type="ECO:0000259" key="1">
    <source>
        <dbReference type="Pfam" id="PF08281"/>
    </source>
</evidence>
<organism evidence="2 3">
    <name type="scientific">Holdemanella biformis</name>
    <dbReference type="NCBI Taxonomy" id="1735"/>
    <lineage>
        <taxon>Bacteria</taxon>
        <taxon>Bacillati</taxon>
        <taxon>Bacillota</taxon>
        <taxon>Erysipelotrichia</taxon>
        <taxon>Erysipelotrichales</taxon>
        <taxon>Erysipelotrichaceae</taxon>
        <taxon>Holdemanella</taxon>
    </lineage>
</organism>
<dbReference type="InterPro" id="IPR013249">
    <property type="entry name" value="RNA_pol_sigma70_r4_t2"/>
</dbReference>
<comment type="caution">
    <text evidence="2">The sequence shown here is derived from an EMBL/GenBank/DDBJ whole genome shotgun (WGS) entry which is preliminary data.</text>
</comment>
<dbReference type="Pfam" id="PF08281">
    <property type="entry name" value="Sigma70_r4_2"/>
    <property type="match status" value="1"/>
</dbReference>
<dbReference type="InterPro" id="IPR013324">
    <property type="entry name" value="RNA_pol_sigma_r3/r4-like"/>
</dbReference>
<proteinExistence type="predicted"/>
<dbReference type="SUPFAM" id="SSF88659">
    <property type="entry name" value="Sigma3 and sigma4 domains of RNA polymerase sigma factors"/>
    <property type="match status" value="1"/>
</dbReference>
<dbReference type="GO" id="GO:0006352">
    <property type="term" value="P:DNA-templated transcription initiation"/>
    <property type="evidence" value="ECO:0007669"/>
    <property type="project" value="InterPro"/>
</dbReference>
<evidence type="ECO:0000313" key="2">
    <source>
        <dbReference type="EMBL" id="RGU94059.1"/>
    </source>
</evidence>
<accession>A0A395WB96</accession>